<feature type="region of interest" description="Disordered" evidence="1">
    <location>
        <begin position="1"/>
        <end position="105"/>
    </location>
</feature>
<name>D6AU52_STRFL</name>
<proteinExistence type="predicted"/>
<dbReference type="EMBL" id="DS999644">
    <property type="protein sequence ID" value="EFE78212.2"/>
    <property type="molecule type" value="Genomic_DNA"/>
</dbReference>
<evidence type="ECO:0000313" key="3">
    <source>
        <dbReference type="Proteomes" id="UP000003986"/>
    </source>
</evidence>
<feature type="compositionally biased region" description="Low complexity" evidence="1">
    <location>
        <begin position="26"/>
        <end position="45"/>
    </location>
</feature>
<evidence type="ECO:0000256" key="1">
    <source>
        <dbReference type="SAM" id="MobiDB-lite"/>
    </source>
</evidence>
<protein>
    <submittedName>
        <fullName evidence="2">Predicted protein</fullName>
    </submittedName>
</protein>
<evidence type="ECO:0000313" key="2">
    <source>
        <dbReference type="EMBL" id="EFE78212.2"/>
    </source>
</evidence>
<organism evidence="2 3">
    <name type="scientific">Streptomyces filamentosus NRRL 15998</name>
    <dbReference type="NCBI Taxonomy" id="457431"/>
    <lineage>
        <taxon>Bacteria</taxon>
        <taxon>Bacillati</taxon>
        <taxon>Actinomycetota</taxon>
        <taxon>Actinomycetes</taxon>
        <taxon>Kitasatosporales</taxon>
        <taxon>Streptomycetaceae</taxon>
        <taxon>Streptomyces</taxon>
    </lineage>
</organism>
<dbReference type="AlphaFoldDB" id="D6AU52"/>
<gene>
    <name evidence="2" type="ORF">SSGG_05579</name>
</gene>
<dbReference type="Proteomes" id="UP000003986">
    <property type="component" value="Unassembled WGS sequence"/>
</dbReference>
<reference evidence="3" key="1">
    <citation type="submission" date="2008-10" db="EMBL/GenBank/DDBJ databases">
        <authorList>
            <person name="Molnar K."/>
        </authorList>
    </citation>
    <scope>NUCLEOTIDE SEQUENCE [LARGE SCALE GENOMIC DNA]</scope>
    <source>
        <strain evidence="3">NRRL 15998</strain>
    </source>
</reference>
<accession>D6AU52</accession>
<reference evidence="3" key="2">
    <citation type="submission" date="2008-12" db="EMBL/GenBank/DDBJ databases">
        <title>Annotation of Streptomyces roseosporus strain NRRL 15998.</title>
        <authorList>
            <consortium name="The Broad Institute Genome Sequencing Platform"/>
            <consortium name="Broad Institute Microbial Sequencing Center"/>
            <person name="Fischbach M."/>
            <person name="Ward D."/>
            <person name="Young S."/>
            <person name="Kodira C.D."/>
            <person name="Zeng Q."/>
            <person name="Koehrsen M."/>
            <person name="Godfrey P."/>
            <person name="Alvarado L."/>
            <person name="Berlin A.M."/>
            <person name="Borenstein D."/>
            <person name="Chen Z."/>
            <person name="Engels R."/>
            <person name="Freedman E."/>
            <person name="Gellesch M."/>
            <person name="Goldberg J."/>
            <person name="Griggs A."/>
            <person name="Gujja S."/>
            <person name="Heiman D.I."/>
            <person name="Hepburn T.A."/>
            <person name="Howarth C."/>
            <person name="Jen D."/>
            <person name="Larson L."/>
            <person name="Lewis B."/>
            <person name="Mehta T."/>
            <person name="Park D."/>
            <person name="Pearson M."/>
            <person name="Roberts A."/>
            <person name="Saif S."/>
            <person name="Shea T.D."/>
            <person name="Shenoy N."/>
            <person name="Sisk P."/>
            <person name="Stolte C."/>
            <person name="Sykes S.N."/>
            <person name="Walk T."/>
            <person name="White J."/>
            <person name="Yandava C."/>
            <person name="Straight P."/>
            <person name="Clardy J."/>
            <person name="Hung D."/>
            <person name="Kolter R."/>
            <person name="Mekalanos J."/>
            <person name="Walker S."/>
            <person name="Walsh C.T."/>
            <person name="Wieland B.L.C."/>
            <person name="Ilzarbe M."/>
            <person name="Galagan J."/>
            <person name="Nusbaum C."/>
            <person name="Birren B."/>
        </authorList>
    </citation>
    <scope>NUCLEOTIDE SEQUENCE [LARGE SCALE GENOMIC DNA]</scope>
    <source>
        <strain evidence="3">NRRL 15998</strain>
    </source>
</reference>
<feature type="compositionally biased region" description="Gly residues" evidence="1">
    <location>
        <begin position="1"/>
        <end position="13"/>
    </location>
</feature>
<sequence length="746" mass="80838">MTPGGPHGEGVIEGVGVPFQSPAPAPAASDGPADPHPGAAGEGNPPEGPEPTLAELIDAFGGNDGATGSPGPFVYAPNGNINAGSVHGDQRVQNGSTGEGRGRRATRVREGPIPKAEVRAAAFGFAEPEWFGSALGKLRLGPLFLAGRPGSGRRTAALNLLRLACGEGAPLRAVDGVTELDRWKPTDGRARGYLVDGLFPNRPLGPGVLGHVRTLLKEAKARMVIVLPDDAELLRRLEQDLHISPTVCEPPPPALVFGSCFEAMVPAQHERERLLAALDHRQGLGDLLVPELVPAEVVELVTAIVEADGDPDALGDVRARLSYLAEQEVPDIIAKLRGDPDALAFLLSVCVFERVDHRIVREEADRLLELSQGRLTAMVPPVDAQGAEKAERPNPDFVFRRSLTELLHAVRATRQAREIRTEGAYAHSVEAVVFVRHRQAEAVLRHVWREYGQLSDLLVEWLGETHRSGELAGPVGQVMGSVASWGGGRRALRHIEALAGSERGSSRLIAALALGVAAEDPVLAAEVRYRLQRWSRAVGFRLRTTVAYACGGEFGLARPDLALRLLHTLIRDERFHDGEDPEARGRVPIAVRAALVSLFRAGNEEKVFGSLLDWLDTGECDEEYLLSLLGELMQFPGWFQQHLARETRRTRAIVGVIRLALDVDASFETVCATLLRWAQWGQWDEIPRRAVENLFGSLALSLRSGEFRLFVEMDEQGVDGWAGLEIARDALGRWRDGIHGEHGEAA</sequence>